<evidence type="ECO:0000313" key="2">
    <source>
        <dbReference type="EMBL" id="MCD9638643.1"/>
    </source>
</evidence>
<gene>
    <name evidence="2" type="ORF">HAX54_022733</name>
</gene>
<sequence>MEPLEVADNAFMDCKWAPLKGASLSTKIIVVKNSYATTISSSPKSTILDARQLKDSIKAKHTTHNGILDMMFKAYDYYIIMVAEYRLMIIERKKIAEQQKIDERTIDRDNVGKNSSEKRDGQNMERENGDNTNLLTTEADKILRDIEAKNIRISRKTKQMRK</sequence>
<feature type="region of interest" description="Disordered" evidence="1">
    <location>
        <begin position="106"/>
        <end position="134"/>
    </location>
</feature>
<keyword evidence="3" id="KW-1185">Reference proteome</keyword>
<evidence type="ECO:0000313" key="3">
    <source>
        <dbReference type="Proteomes" id="UP000823775"/>
    </source>
</evidence>
<evidence type="ECO:0000256" key="1">
    <source>
        <dbReference type="SAM" id="MobiDB-lite"/>
    </source>
</evidence>
<name>A0ABS8UV42_DATST</name>
<reference evidence="2 3" key="1">
    <citation type="journal article" date="2021" name="BMC Genomics">
        <title>Datura genome reveals duplications of psychoactive alkaloid biosynthetic genes and high mutation rate following tissue culture.</title>
        <authorList>
            <person name="Rajewski A."/>
            <person name="Carter-House D."/>
            <person name="Stajich J."/>
            <person name="Litt A."/>
        </authorList>
    </citation>
    <scope>NUCLEOTIDE SEQUENCE [LARGE SCALE GENOMIC DNA]</scope>
    <source>
        <strain evidence="2">AR-01</strain>
    </source>
</reference>
<feature type="compositionally biased region" description="Basic and acidic residues" evidence="1">
    <location>
        <begin position="106"/>
        <end position="129"/>
    </location>
</feature>
<comment type="caution">
    <text evidence="2">The sequence shown here is derived from an EMBL/GenBank/DDBJ whole genome shotgun (WGS) entry which is preliminary data.</text>
</comment>
<dbReference type="EMBL" id="JACEIK010002746">
    <property type="protein sequence ID" value="MCD9638643.1"/>
    <property type="molecule type" value="Genomic_DNA"/>
</dbReference>
<dbReference type="Proteomes" id="UP000823775">
    <property type="component" value="Unassembled WGS sequence"/>
</dbReference>
<accession>A0ABS8UV42</accession>
<proteinExistence type="predicted"/>
<protein>
    <submittedName>
        <fullName evidence="2">Uncharacterized protein</fullName>
    </submittedName>
</protein>
<organism evidence="2 3">
    <name type="scientific">Datura stramonium</name>
    <name type="common">Jimsonweed</name>
    <name type="synonym">Common thornapple</name>
    <dbReference type="NCBI Taxonomy" id="4076"/>
    <lineage>
        <taxon>Eukaryota</taxon>
        <taxon>Viridiplantae</taxon>
        <taxon>Streptophyta</taxon>
        <taxon>Embryophyta</taxon>
        <taxon>Tracheophyta</taxon>
        <taxon>Spermatophyta</taxon>
        <taxon>Magnoliopsida</taxon>
        <taxon>eudicotyledons</taxon>
        <taxon>Gunneridae</taxon>
        <taxon>Pentapetalae</taxon>
        <taxon>asterids</taxon>
        <taxon>lamiids</taxon>
        <taxon>Solanales</taxon>
        <taxon>Solanaceae</taxon>
        <taxon>Solanoideae</taxon>
        <taxon>Datureae</taxon>
        <taxon>Datura</taxon>
    </lineage>
</organism>